<sequence>MARRKLLTPDERQALLGIPDDEESLIRHYSLSPQDRLQADVRRRPHNQLGYAVQLCIMRYPGRVLGMGEDPPAALVSYVAEQLGINPGAFASYARRIPTRFEHSHRLAKYLGVRTATREDRRAALLAAAEAASATESGLPIMTAVVNELRRRGALLLPDGGARKVCAINLGNLDEA</sequence>
<feature type="domain" description="DUF4158" evidence="1">
    <location>
        <begin position="6"/>
        <end position="156"/>
    </location>
</feature>
<keyword evidence="3" id="KW-1185">Reference proteome</keyword>
<proteinExistence type="predicted"/>
<evidence type="ECO:0000313" key="2">
    <source>
        <dbReference type="EMBL" id="MBJ6128276.1"/>
    </source>
</evidence>
<dbReference type="Pfam" id="PF13700">
    <property type="entry name" value="DUF4158"/>
    <property type="match status" value="1"/>
</dbReference>
<comment type="caution">
    <text evidence="2">The sequence shown here is derived from an EMBL/GenBank/DDBJ whole genome shotgun (WGS) entry which is preliminary data.</text>
</comment>
<dbReference type="Proteomes" id="UP000620670">
    <property type="component" value="Unassembled WGS sequence"/>
</dbReference>
<dbReference type="RefSeq" id="WP_199051547.1">
    <property type="nucleotide sequence ID" value="NZ_JAELXT010000044.1"/>
</dbReference>
<evidence type="ECO:0000259" key="1">
    <source>
        <dbReference type="Pfam" id="PF13700"/>
    </source>
</evidence>
<gene>
    <name evidence="2" type="ORF">JAO75_23020</name>
</gene>
<name>A0ABS0Y7I4_9HYPH</name>
<dbReference type="InterPro" id="IPR025296">
    <property type="entry name" value="DUF4158"/>
</dbReference>
<protein>
    <submittedName>
        <fullName evidence="2">DUF4158 domain-containing protein</fullName>
    </submittedName>
</protein>
<dbReference type="EMBL" id="JAELXT010000044">
    <property type="protein sequence ID" value="MBJ6128276.1"/>
    <property type="molecule type" value="Genomic_DNA"/>
</dbReference>
<accession>A0ABS0Y7I4</accession>
<organism evidence="2 3">
    <name type="scientific">Microvirga splendida</name>
    <dbReference type="NCBI Taxonomy" id="2795727"/>
    <lineage>
        <taxon>Bacteria</taxon>
        <taxon>Pseudomonadati</taxon>
        <taxon>Pseudomonadota</taxon>
        <taxon>Alphaproteobacteria</taxon>
        <taxon>Hyphomicrobiales</taxon>
        <taxon>Methylobacteriaceae</taxon>
        <taxon>Microvirga</taxon>
    </lineage>
</organism>
<evidence type="ECO:0000313" key="3">
    <source>
        <dbReference type="Proteomes" id="UP000620670"/>
    </source>
</evidence>
<reference evidence="3" key="1">
    <citation type="submission" date="2020-12" db="EMBL/GenBank/DDBJ databases">
        <title>Hymenobacter sp.</title>
        <authorList>
            <person name="Kim M.K."/>
        </authorList>
    </citation>
    <scope>NUCLEOTIDE SEQUENCE [LARGE SCALE GENOMIC DNA]</scope>
    <source>
        <strain evidence="3">BT325</strain>
    </source>
</reference>